<feature type="region of interest" description="Disordered" evidence="1">
    <location>
        <begin position="67"/>
        <end position="96"/>
    </location>
</feature>
<feature type="compositionally biased region" description="Gly residues" evidence="1">
    <location>
        <begin position="78"/>
        <end position="89"/>
    </location>
</feature>
<evidence type="ECO:0000313" key="3">
    <source>
        <dbReference type="Proteomes" id="UP000266841"/>
    </source>
</evidence>
<sequence>MLSRYKQNQAFTEDILSAVERFLAEIRGREGACDELERWSEADLHPAPAGERLPWRAFPQGPVFSLGGAGPQSIYRGPGKGGDGAGGQGTRQVIEE</sequence>
<name>K0TDN1_THAOC</name>
<accession>K0TDN1</accession>
<proteinExistence type="predicted"/>
<dbReference type="EMBL" id="AGNL01007028">
    <property type="protein sequence ID" value="EJK71596.1"/>
    <property type="molecule type" value="Genomic_DNA"/>
</dbReference>
<evidence type="ECO:0000313" key="2">
    <source>
        <dbReference type="EMBL" id="EJK71596.1"/>
    </source>
</evidence>
<keyword evidence="3" id="KW-1185">Reference proteome</keyword>
<dbReference type="AlphaFoldDB" id="K0TDN1"/>
<gene>
    <name evidence="2" type="ORF">THAOC_06947</name>
</gene>
<dbReference type="Proteomes" id="UP000266841">
    <property type="component" value="Unassembled WGS sequence"/>
</dbReference>
<dbReference type="OrthoDB" id="545683at2759"/>
<evidence type="ECO:0000256" key="1">
    <source>
        <dbReference type="SAM" id="MobiDB-lite"/>
    </source>
</evidence>
<comment type="caution">
    <text evidence="2">The sequence shown here is derived from an EMBL/GenBank/DDBJ whole genome shotgun (WGS) entry which is preliminary data.</text>
</comment>
<organism evidence="2 3">
    <name type="scientific">Thalassiosira oceanica</name>
    <name type="common">Marine diatom</name>
    <dbReference type="NCBI Taxonomy" id="159749"/>
    <lineage>
        <taxon>Eukaryota</taxon>
        <taxon>Sar</taxon>
        <taxon>Stramenopiles</taxon>
        <taxon>Ochrophyta</taxon>
        <taxon>Bacillariophyta</taxon>
        <taxon>Coscinodiscophyceae</taxon>
        <taxon>Thalassiosirophycidae</taxon>
        <taxon>Thalassiosirales</taxon>
        <taxon>Thalassiosiraceae</taxon>
        <taxon>Thalassiosira</taxon>
    </lineage>
</organism>
<reference evidence="2 3" key="1">
    <citation type="journal article" date="2012" name="Genome Biol.">
        <title>Genome and low-iron response of an oceanic diatom adapted to chronic iron limitation.</title>
        <authorList>
            <person name="Lommer M."/>
            <person name="Specht M."/>
            <person name="Roy A.S."/>
            <person name="Kraemer L."/>
            <person name="Andreson R."/>
            <person name="Gutowska M.A."/>
            <person name="Wolf J."/>
            <person name="Bergner S.V."/>
            <person name="Schilhabel M.B."/>
            <person name="Klostermeier U.C."/>
            <person name="Beiko R.G."/>
            <person name="Rosenstiel P."/>
            <person name="Hippler M."/>
            <person name="Laroche J."/>
        </authorList>
    </citation>
    <scope>NUCLEOTIDE SEQUENCE [LARGE SCALE GENOMIC DNA]</scope>
    <source>
        <strain evidence="2 3">CCMP1005</strain>
    </source>
</reference>
<protein>
    <submittedName>
        <fullName evidence="2">Uncharacterized protein</fullName>
    </submittedName>
</protein>